<evidence type="ECO:0000313" key="2">
    <source>
        <dbReference type="EMBL" id="CAA9543553.1"/>
    </source>
</evidence>
<name>A0A6J4U8X9_9BACT</name>
<evidence type="ECO:0000256" key="1">
    <source>
        <dbReference type="SAM" id="MobiDB-lite"/>
    </source>
</evidence>
<reference evidence="2" key="1">
    <citation type="submission" date="2020-02" db="EMBL/GenBank/DDBJ databases">
        <authorList>
            <person name="Meier V. D."/>
        </authorList>
    </citation>
    <scope>NUCLEOTIDE SEQUENCE</scope>
    <source>
        <strain evidence="2">AVDCRST_MAG49</strain>
    </source>
</reference>
<accession>A0A6J4U8X9</accession>
<gene>
    <name evidence="2" type="ORF">AVDCRST_MAG49-1104</name>
</gene>
<dbReference type="EMBL" id="CADCWG010000066">
    <property type="protein sequence ID" value="CAA9543553.1"/>
    <property type="molecule type" value="Genomic_DNA"/>
</dbReference>
<feature type="compositionally biased region" description="Low complexity" evidence="1">
    <location>
        <begin position="56"/>
        <end position="71"/>
    </location>
</feature>
<protein>
    <submittedName>
        <fullName evidence="2">DinB</fullName>
    </submittedName>
</protein>
<feature type="compositionally biased region" description="Basic and acidic residues" evidence="1">
    <location>
        <begin position="45"/>
        <end position="54"/>
    </location>
</feature>
<feature type="non-terminal residue" evidence="2">
    <location>
        <position position="166"/>
    </location>
</feature>
<feature type="non-terminal residue" evidence="2">
    <location>
        <position position="1"/>
    </location>
</feature>
<feature type="region of interest" description="Disordered" evidence="1">
    <location>
        <begin position="119"/>
        <end position="153"/>
    </location>
</feature>
<feature type="compositionally biased region" description="Basic residues" evidence="1">
    <location>
        <begin position="119"/>
        <end position="140"/>
    </location>
</feature>
<sequence>GLARSPLGSRPLGDETSPGRERRPDRRAVGPGVRHRAPDAAGHVRAHDLQRPVLDRVPGGRPTGRRGVFGRCPARRPLAGRADRRPRALLRGLCRCRATAARRAAPGRDLRRPLRRAQVVRRHRPHGRRAQRGAPHRSAAHPRPPGYARRARSRSWRLGVHGAEYL</sequence>
<dbReference type="AlphaFoldDB" id="A0A6J4U8X9"/>
<feature type="compositionally biased region" description="Basic and acidic residues" evidence="1">
    <location>
        <begin position="17"/>
        <end position="28"/>
    </location>
</feature>
<proteinExistence type="predicted"/>
<feature type="region of interest" description="Disordered" evidence="1">
    <location>
        <begin position="1"/>
        <end position="83"/>
    </location>
</feature>
<organism evidence="2">
    <name type="scientific">uncultured Thermomicrobiales bacterium</name>
    <dbReference type="NCBI Taxonomy" id="1645740"/>
    <lineage>
        <taxon>Bacteria</taxon>
        <taxon>Pseudomonadati</taxon>
        <taxon>Thermomicrobiota</taxon>
        <taxon>Thermomicrobia</taxon>
        <taxon>Thermomicrobiales</taxon>
        <taxon>environmental samples</taxon>
    </lineage>
</organism>